<accession>A0A7W7FXJ5</accession>
<evidence type="ECO:0000313" key="1">
    <source>
        <dbReference type="EMBL" id="MBB4690008.1"/>
    </source>
</evidence>
<sequence>MTVPAAASIAIAGAQVSDINVVAGKLIGSHT</sequence>
<proteinExistence type="predicted"/>
<name>A0A7W7FXJ5_9ACTN</name>
<organism evidence="1 2">
    <name type="scientific">Paractinoplanes abujensis</name>
    <dbReference type="NCBI Taxonomy" id="882441"/>
    <lineage>
        <taxon>Bacteria</taxon>
        <taxon>Bacillati</taxon>
        <taxon>Actinomycetota</taxon>
        <taxon>Actinomycetes</taxon>
        <taxon>Micromonosporales</taxon>
        <taxon>Micromonosporaceae</taxon>
        <taxon>Paractinoplanes</taxon>
    </lineage>
</organism>
<comment type="caution">
    <text evidence="1">The sequence shown here is derived from an EMBL/GenBank/DDBJ whole genome shotgun (WGS) entry which is preliminary data.</text>
</comment>
<dbReference type="Proteomes" id="UP000542742">
    <property type="component" value="Unassembled WGS sequence"/>
</dbReference>
<reference evidence="1 2" key="1">
    <citation type="submission" date="2020-08" db="EMBL/GenBank/DDBJ databases">
        <title>Sequencing the genomes of 1000 actinobacteria strains.</title>
        <authorList>
            <person name="Klenk H.-P."/>
        </authorList>
    </citation>
    <scope>NUCLEOTIDE SEQUENCE [LARGE SCALE GENOMIC DNA]</scope>
    <source>
        <strain evidence="1 2">DSM 45518</strain>
    </source>
</reference>
<evidence type="ECO:0000313" key="2">
    <source>
        <dbReference type="Proteomes" id="UP000542742"/>
    </source>
</evidence>
<dbReference type="EMBL" id="JACHMF010000001">
    <property type="protein sequence ID" value="MBB4690008.1"/>
    <property type="molecule type" value="Genomic_DNA"/>
</dbReference>
<protein>
    <submittedName>
        <fullName evidence="1">Uncharacterized protein</fullName>
    </submittedName>
</protein>
<gene>
    <name evidence="1" type="ORF">BKA14_000156</name>
</gene>
<keyword evidence="2" id="KW-1185">Reference proteome</keyword>
<dbReference type="AlphaFoldDB" id="A0A7W7FXJ5"/>